<dbReference type="AlphaFoldDB" id="A0AAD3D647"/>
<sequence length="355" mass="38312">MPKEHSTNMKKVPKSFASFSSLFVLVLFTVGVDNADAIQQKSRMIPSRRTFERVLRVRGGEYHEAVINPYVLSTSTNPERGDTPLYQDTISSKSNQEIIQTPEKTAAIERDSATIPEEALLDDIIDPNIRSISIKTCVMVGTLLALNSGIINGVCLSGLLTTDNFKQGTSAVTGAWTNSALGLASGNTSQFLLNLKCILSYMAGSFISGFVNANPKPFEVNIASFRTALMTASIASMLMYGSTVLSEEQGHTRAYIFLAAMANGIQNSLTSTTTGNLVRSSHFSGITSDIGTFAGQAFRGNLENLKKLRVFMTLAASFWTGGYISYSMASHYGKTVLLFSSILYLLLALVVGNVA</sequence>
<keyword evidence="3" id="KW-1185">Reference proteome</keyword>
<proteinExistence type="predicted"/>
<feature type="transmembrane region" description="Helical" evidence="1">
    <location>
        <begin position="335"/>
        <end position="354"/>
    </location>
</feature>
<accession>A0AAD3D647</accession>
<dbReference type="Proteomes" id="UP001054902">
    <property type="component" value="Unassembled WGS sequence"/>
</dbReference>
<dbReference type="PANTHER" id="PTHR37314">
    <property type="entry name" value="SLR0142 PROTEIN"/>
    <property type="match status" value="1"/>
</dbReference>
<dbReference type="EMBL" id="BLLK01000062">
    <property type="protein sequence ID" value="GFH58438.1"/>
    <property type="molecule type" value="Genomic_DNA"/>
</dbReference>
<reference evidence="2 3" key="1">
    <citation type="journal article" date="2021" name="Sci. Rep.">
        <title>The genome of the diatom Chaetoceros tenuissimus carries an ancient integrated fragment of an extant virus.</title>
        <authorList>
            <person name="Hongo Y."/>
            <person name="Kimura K."/>
            <person name="Takaki Y."/>
            <person name="Yoshida Y."/>
            <person name="Baba S."/>
            <person name="Kobayashi G."/>
            <person name="Nagasaki K."/>
            <person name="Hano T."/>
            <person name="Tomaru Y."/>
        </authorList>
    </citation>
    <scope>NUCLEOTIDE SEQUENCE [LARGE SCALE GENOMIC DNA]</scope>
    <source>
        <strain evidence="2 3">NIES-3715</strain>
    </source>
</reference>
<evidence type="ECO:0000313" key="3">
    <source>
        <dbReference type="Proteomes" id="UP001054902"/>
    </source>
</evidence>
<comment type="caution">
    <text evidence="2">The sequence shown here is derived from an EMBL/GenBank/DDBJ whole genome shotgun (WGS) entry which is preliminary data.</text>
</comment>
<keyword evidence="1" id="KW-0812">Transmembrane</keyword>
<feature type="transmembrane region" description="Helical" evidence="1">
    <location>
        <begin position="308"/>
        <end position="329"/>
    </location>
</feature>
<keyword evidence="1" id="KW-0472">Membrane</keyword>
<keyword evidence="1" id="KW-1133">Transmembrane helix</keyword>
<dbReference type="Pfam" id="PF06912">
    <property type="entry name" value="DUF1275"/>
    <property type="match status" value="1"/>
</dbReference>
<evidence type="ECO:0000256" key="1">
    <source>
        <dbReference type="SAM" id="Phobius"/>
    </source>
</evidence>
<gene>
    <name evidence="2" type="ORF">CTEN210_14914</name>
</gene>
<feature type="transmembrane region" description="Helical" evidence="1">
    <location>
        <begin position="191"/>
        <end position="211"/>
    </location>
</feature>
<organism evidence="2 3">
    <name type="scientific">Chaetoceros tenuissimus</name>
    <dbReference type="NCBI Taxonomy" id="426638"/>
    <lineage>
        <taxon>Eukaryota</taxon>
        <taxon>Sar</taxon>
        <taxon>Stramenopiles</taxon>
        <taxon>Ochrophyta</taxon>
        <taxon>Bacillariophyta</taxon>
        <taxon>Coscinodiscophyceae</taxon>
        <taxon>Chaetocerotophycidae</taxon>
        <taxon>Chaetocerotales</taxon>
        <taxon>Chaetocerotaceae</taxon>
        <taxon>Chaetoceros</taxon>
    </lineage>
</organism>
<dbReference type="PANTHER" id="PTHR37314:SF4">
    <property type="entry name" value="UPF0700 TRANSMEMBRANE PROTEIN YOAK"/>
    <property type="match status" value="1"/>
</dbReference>
<feature type="transmembrane region" description="Helical" evidence="1">
    <location>
        <begin position="138"/>
        <end position="160"/>
    </location>
</feature>
<evidence type="ECO:0000313" key="2">
    <source>
        <dbReference type="EMBL" id="GFH58438.1"/>
    </source>
</evidence>
<name>A0AAD3D647_9STRA</name>
<dbReference type="InterPro" id="IPR010699">
    <property type="entry name" value="DUF1275"/>
</dbReference>
<evidence type="ECO:0008006" key="4">
    <source>
        <dbReference type="Google" id="ProtNLM"/>
    </source>
</evidence>
<protein>
    <recommendedName>
        <fullName evidence="4">DUF1275 domain-containing protein</fullName>
    </recommendedName>
</protein>